<evidence type="ECO:0000313" key="1">
    <source>
        <dbReference type="EMBL" id="CAF5162290.1"/>
    </source>
</evidence>
<dbReference type="GO" id="GO:0030729">
    <property type="term" value="F:acetoacetate-CoA ligase activity"/>
    <property type="evidence" value="ECO:0007669"/>
    <property type="project" value="TreeGrafter"/>
</dbReference>
<accession>A0A8S3GFU6</accession>
<name>A0A8S3GFU6_9BILA</name>
<dbReference type="AlphaFoldDB" id="A0A8S3GFU6"/>
<dbReference type="SUPFAM" id="SSF56801">
    <property type="entry name" value="Acetyl-CoA synthetase-like"/>
    <property type="match status" value="1"/>
</dbReference>
<organism evidence="1 2">
    <name type="scientific">Rotaria magnacalcarata</name>
    <dbReference type="NCBI Taxonomy" id="392030"/>
    <lineage>
        <taxon>Eukaryota</taxon>
        <taxon>Metazoa</taxon>
        <taxon>Spiralia</taxon>
        <taxon>Gnathifera</taxon>
        <taxon>Rotifera</taxon>
        <taxon>Eurotatoria</taxon>
        <taxon>Bdelloidea</taxon>
        <taxon>Philodinida</taxon>
        <taxon>Philodinidae</taxon>
        <taxon>Rotaria</taxon>
    </lineage>
</organism>
<dbReference type="PANTHER" id="PTHR42921">
    <property type="entry name" value="ACETOACETYL-COA SYNTHETASE"/>
    <property type="match status" value="1"/>
</dbReference>
<protein>
    <submittedName>
        <fullName evidence="1">Uncharacterized protein</fullName>
    </submittedName>
</protein>
<dbReference type="EMBL" id="CAJOBH010267694">
    <property type="protein sequence ID" value="CAF5162290.1"/>
    <property type="molecule type" value="Genomic_DNA"/>
</dbReference>
<reference evidence="1" key="1">
    <citation type="submission" date="2021-02" db="EMBL/GenBank/DDBJ databases">
        <authorList>
            <person name="Nowell W R."/>
        </authorList>
    </citation>
    <scope>NUCLEOTIDE SEQUENCE</scope>
</reference>
<dbReference type="PANTHER" id="PTHR42921:SF1">
    <property type="entry name" value="ACETOACETYL-COA SYNTHETASE"/>
    <property type="match status" value="1"/>
</dbReference>
<gene>
    <name evidence="1" type="ORF">BYL167_LOCUS74954</name>
</gene>
<comment type="caution">
    <text evidence="1">The sequence shown here is derived from an EMBL/GenBank/DDBJ whole genome shotgun (WGS) entry which is preliminary data.</text>
</comment>
<dbReference type="Proteomes" id="UP000681967">
    <property type="component" value="Unassembled WGS sequence"/>
</dbReference>
<sequence length="98" mass="11119">TGIWNHSDFCLVHPVTRGIVMLGRSDGTLNPNGIRFGSAEIYSIVDQFKGEVLDSLCVAQRNSETGNERVILFLKVSETKKKKRKEAEYFSFIEMHNI</sequence>
<proteinExistence type="predicted"/>
<evidence type="ECO:0000313" key="2">
    <source>
        <dbReference type="Proteomes" id="UP000681967"/>
    </source>
</evidence>
<feature type="non-terminal residue" evidence="1">
    <location>
        <position position="1"/>
    </location>
</feature>